<proteinExistence type="inferred from homology"/>
<dbReference type="PIRSF" id="PIRSF002825">
    <property type="entry name" value="CfbpA"/>
    <property type="match status" value="1"/>
</dbReference>
<comment type="similarity">
    <text evidence="1">Belongs to the bacterial solute-binding protein 1 family.</text>
</comment>
<dbReference type="Pfam" id="PF13416">
    <property type="entry name" value="SBP_bac_8"/>
    <property type="match status" value="1"/>
</dbReference>
<dbReference type="GO" id="GO:0030288">
    <property type="term" value="C:outer membrane-bounded periplasmic space"/>
    <property type="evidence" value="ECO:0007669"/>
    <property type="project" value="TreeGrafter"/>
</dbReference>
<dbReference type="RefSeq" id="WP_014772037.1">
    <property type="nucleotide sequence ID" value="NC_018010.1"/>
</dbReference>
<organism evidence="4 5">
    <name type="scientific">Belliella baltica (strain DSM 15883 / CIP 108006 / LMG 21964 / BA134)</name>
    <dbReference type="NCBI Taxonomy" id="866536"/>
    <lineage>
        <taxon>Bacteria</taxon>
        <taxon>Pseudomonadati</taxon>
        <taxon>Bacteroidota</taxon>
        <taxon>Cytophagia</taxon>
        <taxon>Cytophagales</taxon>
        <taxon>Cyclobacteriaceae</taxon>
        <taxon>Belliella</taxon>
    </lineage>
</organism>
<dbReference type="InterPro" id="IPR026045">
    <property type="entry name" value="Ferric-bd"/>
</dbReference>
<dbReference type="SUPFAM" id="SSF53850">
    <property type="entry name" value="Periplasmic binding protein-like II"/>
    <property type="match status" value="1"/>
</dbReference>
<feature type="binding site" evidence="3">
    <location>
        <position position="236"/>
    </location>
    <ligand>
        <name>Fe cation</name>
        <dbReference type="ChEBI" id="CHEBI:24875"/>
    </ligand>
</feature>
<feature type="binding site" evidence="3">
    <location>
        <position position="237"/>
    </location>
    <ligand>
        <name>Fe cation</name>
        <dbReference type="ChEBI" id="CHEBI:24875"/>
    </ligand>
</feature>
<dbReference type="InterPro" id="IPR006059">
    <property type="entry name" value="SBP"/>
</dbReference>
<name>I3Z475_BELBD</name>
<dbReference type="Gene3D" id="3.40.190.10">
    <property type="entry name" value="Periplasmic binding protein-like II"/>
    <property type="match status" value="2"/>
</dbReference>
<dbReference type="AlphaFoldDB" id="I3Z475"/>
<dbReference type="eggNOG" id="COG1840">
    <property type="taxonomic scope" value="Bacteria"/>
</dbReference>
<dbReference type="PANTHER" id="PTHR30006:SF15">
    <property type="entry name" value="IRON-UTILIZATION PERIPLASMIC PROTEIN"/>
    <property type="match status" value="1"/>
</dbReference>
<keyword evidence="3" id="KW-0408">Iron</keyword>
<evidence type="ECO:0000256" key="2">
    <source>
        <dbReference type="ARBA" id="ARBA00022729"/>
    </source>
</evidence>
<feature type="binding site" evidence="3">
    <location>
        <position position="49"/>
    </location>
    <ligand>
        <name>Fe cation</name>
        <dbReference type="ChEBI" id="CHEBI:24875"/>
    </ligand>
</feature>
<keyword evidence="3" id="KW-0479">Metal-binding</keyword>
<evidence type="ECO:0000256" key="3">
    <source>
        <dbReference type="PIRSR" id="PIRSR002825-1"/>
    </source>
</evidence>
<evidence type="ECO:0000256" key="1">
    <source>
        <dbReference type="ARBA" id="ARBA00008520"/>
    </source>
</evidence>
<dbReference type="HOGENOM" id="CLU_026974_2_1_10"/>
<dbReference type="PANTHER" id="PTHR30006">
    <property type="entry name" value="THIAMINE-BINDING PERIPLASMIC PROTEIN-RELATED"/>
    <property type="match status" value="1"/>
</dbReference>
<keyword evidence="2" id="KW-0732">Signal</keyword>
<dbReference type="KEGG" id="bbd:Belba_1424"/>
<protein>
    <submittedName>
        <fullName evidence="4">ABC-type Fe3+ transport system, periplasmic component</fullName>
    </submittedName>
</protein>
<dbReference type="STRING" id="866536.Belba_1424"/>
<evidence type="ECO:0000313" key="4">
    <source>
        <dbReference type="EMBL" id="AFL84043.1"/>
    </source>
</evidence>
<dbReference type="CDD" id="cd13542">
    <property type="entry name" value="PBP2_FutA1_ilke"/>
    <property type="match status" value="1"/>
</dbReference>
<dbReference type="PATRIC" id="fig|866536.3.peg.1473"/>
<reference evidence="5" key="1">
    <citation type="submission" date="2012-06" db="EMBL/GenBank/DDBJ databases">
        <title>The complete genome of Belliella baltica DSM 15883.</title>
        <authorList>
            <person name="Lucas S."/>
            <person name="Copeland A."/>
            <person name="Lapidus A."/>
            <person name="Goodwin L."/>
            <person name="Pitluck S."/>
            <person name="Peters L."/>
            <person name="Mikhailova N."/>
            <person name="Davenport K."/>
            <person name="Kyrpides N."/>
            <person name="Mavromatis K."/>
            <person name="Pagani I."/>
            <person name="Ivanova N."/>
            <person name="Ovchinnikova G."/>
            <person name="Zeytun A."/>
            <person name="Detter J.C."/>
            <person name="Han C."/>
            <person name="Land M."/>
            <person name="Hauser L."/>
            <person name="Markowitz V."/>
            <person name="Cheng J.-F."/>
            <person name="Hugenholtz P."/>
            <person name="Woyke T."/>
            <person name="Wu D."/>
            <person name="Tindall B."/>
            <person name="Pomrenke H."/>
            <person name="Brambilla E."/>
            <person name="Klenk H.-P."/>
            <person name="Eisen J.A."/>
        </authorList>
    </citation>
    <scope>NUCLEOTIDE SEQUENCE [LARGE SCALE GENOMIC DNA]</scope>
    <source>
        <strain evidence="5">DSM 15883 / CIP 108006 / LMG 21964 / BA134</strain>
    </source>
</reference>
<dbReference type="GO" id="GO:0046872">
    <property type="term" value="F:metal ion binding"/>
    <property type="evidence" value="ECO:0007669"/>
    <property type="project" value="UniProtKB-KW"/>
</dbReference>
<sequence>MINFAPLNKQNVMKNLFKTGLIAIVALSLYACGGSTESVKEVNVYTHRHYEADQKLFDMFTEKTGIKVNVVSASADELIQKLELEGANSPADVLITVDAGRLNRAVEKDLVQPIESEILKNNIPSKFRDPENKWFGLTYRARIFAYSKERVDPSELSTYEALTEEQWKGRILTRSSENIYNQSLLASIIANNGEEAATEWAAGVLANMARSPKGSDRDQVKAVASGEGDVAIVNTYYIGIMLNDANEEERKAAEKIALFFPNQEDRGTHINVSGAAVTKYAPNKDNATALIEFLSEVESQNFLASINFEYPVNPNAEFSDLLKEWGNFKADEINLSELGKRNKDAVVIFDRVGWK</sequence>
<keyword evidence="5" id="KW-1185">Reference proteome</keyword>
<accession>I3Z475</accession>
<gene>
    <name evidence="4" type="ordered locus">Belba_1424</name>
</gene>
<evidence type="ECO:0000313" key="5">
    <source>
        <dbReference type="Proteomes" id="UP000006050"/>
    </source>
</evidence>
<dbReference type="Proteomes" id="UP000006050">
    <property type="component" value="Chromosome"/>
</dbReference>
<dbReference type="EMBL" id="CP003281">
    <property type="protein sequence ID" value="AFL84043.1"/>
    <property type="molecule type" value="Genomic_DNA"/>
</dbReference>
<dbReference type="OrthoDB" id="9769319at2"/>